<gene>
    <name evidence="1" type="ORF">SK128_000040</name>
</gene>
<organism evidence="1 2">
    <name type="scientific">Halocaridina rubra</name>
    <name type="common">Hawaiian red shrimp</name>
    <dbReference type="NCBI Taxonomy" id="373956"/>
    <lineage>
        <taxon>Eukaryota</taxon>
        <taxon>Metazoa</taxon>
        <taxon>Ecdysozoa</taxon>
        <taxon>Arthropoda</taxon>
        <taxon>Crustacea</taxon>
        <taxon>Multicrustacea</taxon>
        <taxon>Malacostraca</taxon>
        <taxon>Eumalacostraca</taxon>
        <taxon>Eucarida</taxon>
        <taxon>Decapoda</taxon>
        <taxon>Pleocyemata</taxon>
        <taxon>Caridea</taxon>
        <taxon>Atyoidea</taxon>
        <taxon>Atyidae</taxon>
        <taxon>Halocaridina</taxon>
    </lineage>
</organism>
<evidence type="ECO:0000313" key="1">
    <source>
        <dbReference type="EMBL" id="KAK7072339.1"/>
    </source>
</evidence>
<name>A0AAN9A2Y6_HALRR</name>
<protein>
    <submittedName>
        <fullName evidence="1">Uncharacterized protein</fullName>
    </submittedName>
</protein>
<evidence type="ECO:0000313" key="2">
    <source>
        <dbReference type="Proteomes" id="UP001381693"/>
    </source>
</evidence>
<dbReference type="Proteomes" id="UP001381693">
    <property type="component" value="Unassembled WGS sequence"/>
</dbReference>
<keyword evidence="2" id="KW-1185">Reference proteome</keyword>
<proteinExistence type="predicted"/>
<dbReference type="AlphaFoldDB" id="A0AAN9A2Y6"/>
<sequence>MVETKIKEGGTEPPLGWEETTSRWKQDWDRSRSCSQRIIFFYKRYKTFGKTAVCAIWRVFNKNNSTNTDEI</sequence>
<comment type="caution">
    <text evidence="1">The sequence shown here is derived from an EMBL/GenBank/DDBJ whole genome shotgun (WGS) entry which is preliminary data.</text>
</comment>
<dbReference type="EMBL" id="JAXCGZ010013538">
    <property type="protein sequence ID" value="KAK7072339.1"/>
    <property type="molecule type" value="Genomic_DNA"/>
</dbReference>
<accession>A0AAN9A2Y6</accession>
<reference evidence="1 2" key="1">
    <citation type="submission" date="2023-11" db="EMBL/GenBank/DDBJ databases">
        <title>Halocaridina rubra genome assembly.</title>
        <authorList>
            <person name="Smith C."/>
        </authorList>
    </citation>
    <scope>NUCLEOTIDE SEQUENCE [LARGE SCALE GENOMIC DNA]</scope>
    <source>
        <strain evidence="1">EP-1</strain>
        <tissue evidence="1">Whole</tissue>
    </source>
</reference>